<evidence type="ECO:0000313" key="4">
    <source>
        <dbReference type="Proteomes" id="UP000623301"/>
    </source>
</evidence>
<dbReference type="Pfam" id="PF03938">
    <property type="entry name" value="OmpH"/>
    <property type="match status" value="1"/>
</dbReference>
<keyword evidence="2" id="KW-0732">Signal</keyword>
<accession>A0ABS0WQ70</accession>
<sequence>MKNLVIVVIVALGLFSCQQSVKIAYVDVEEIMKEYKGTKETEATMKVSSDKLKAELDGLIANWQNKAKVYQEGMQKMSANARAEKEQALMQEQQQINQRQQVIQQQVQTEGQESLESLSKEINDFVKTYAEGKGYNFVLGTTGSNGTVMYGEEKADITDDVLVQLNKSYKSKE</sequence>
<organism evidence="3 4">
    <name type="scientific">Aureibaculum flavum</name>
    <dbReference type="NCBI Taxonomy" id="2795986"/>
    <lineage>
        <taxon>Bacteria</taxon>
        <taxon>Pseudomonadati</taxon>
        <taxon>Bacteroidota</taxon>
        <taxon>Flavobacteriia</taxon>
        <taxon>Flavobacteriales</taxon>
        <taxon>Flavobacteriaceae</taxon>
        <taxon>Aureibaculum</taxon>
    </lineage>
</organism>
<evidence type="ECO:0000256" key="2">
    <source>
        <dbReference type="ARBA" id="ARBA00022729"/>
    </source>
</evidence>
<dbReference type="SUPFAM" id="SSF111384">
    <property type="entry name" value="OmpH-like"/>
    <property type="match status" value="1"/>
</dbReference>
<evidence type="ECO:0000313" key="3">
    <source>
        <dbReference type="EMBL" id="MBJ2174134.1"/>
    </source>
</evidence>
<reference evidence="3 4" key="1">
    <citation type="submission" date="2020-12" db="EMBL/GenBank/DDBJ databases">
        <title>Aureibaculum luteum sp. nov. and Aureibaculum flavum sp. nov., novel members of the family Flavobacteriaceae isolated from Antarctic intertidal sediments.</title>
        <authorList>
            <person name="He X."/>
            <person name="Zhang X."/>
        </authorList>
    </citation>
    <scope>NUCLEOTIDE SEQUENCE [LARGE SCALE GENOMIC DNA]</scope>
    <source>
        <strain evidence="3 4">A20</strain>
    </source>
</reference>
<dbReference type="PANTHER" id="PTHR35089">
    <property type="entry name" value="CHAPERONE PROTEIN SKP"/>
    <property type="match status" value="1"/>
</dbReference>
<dbReference type="PROSITE" id="PS51257">
    <property type="entry name" value="PROKAR_LIPOPROTEIN"/>
    <property type="match status" value="1"/>
</dbReference>
<dbReference type="SMART" id="SM00935">
    <property type="entry name" value="OmpH"/>
    <property type="match status" value="1"/>
</dbReference>
<dbReference type="InterPro" id="IPR005632">
    <property type="entry name" value="Chaperone_Skp"/>
</dbReference>
<evidence type="ECO:0000256" key="1">
    <source>
        <dbReference type="ARBA" id="ARBA00009091"/>
    </source>
</evidence>
<gene>
    <name evidence="3" type="ORF">JBL43_07790</name>
</gene>
<dbReference type="Proteomes" id="UP000623301">
    <property type="component" value="Unassembled WGS sequence"/>
</dbReference>
<dbReference type="EMBL" id="JAEHFJ010000003">
    <property type="protein sequence ID" value="MBJ2174134.1"/>
    <property type="molecule type" value="Genomic_DNA"/>
</dbReference>
<proteinExistence type="inferred from homology"/>
<keyword evidence="4" id="KW-1185">Reference proteome</keyword>
<dbReference type="RefSeq" id="WP_198840888.1">
    <property type="nucleotide sequence ID" value="NZ_JAEHFJ010000003.1"/>
</dbReference>
<dbReference type="Gene3D" id="3.30.910.20">
    <property type="entry name" value="Skp domain"/>
    <property type="match status" value="1"/>
</dbReference>
<protein>
    <submittedName>
        <fullName evidence="3">OmpH family outer membrane protein</fullName>
    </submittedName>
</protein>
<name>A0ABS0WQ70_9FLAO</name>
<comment type="caution">
    <text evidence="3">The sequence shown here is derived from an EMBL/GenBank/DDBJ whole genome shotgun (WGS) entry which is preliminary data.</text>
</comment>
<dbReference type="PANTHER" id="PTHR35089:SF1">
    <property type="entry name" value="CHAPERONE PROTEIN SKP"/>
    <property type="match status" value="1"/>
</dbReference>
<dbReference type="InterPro" id="IPR024930">
    <property type="entry name" value="Skp_dom_sf"/>
</dbReference>
<comment type="similarity">
    <text evidence="1">Belongs to the Skp family.</text>
</comment>